<accession>A0A1G7F7A4</accession>
<organism evidence="7 8">
    <name type="scientific">Sphingomonas carotinifaciens</name>
    <dbReference type="NCBI Taxonomy" id="1166323"/>
    <lineage>
        <taxon>Bacteria</taxon>
        <taxon>Pseudomonadati</taxon>
        <taxon>Pseudomonadota</taxon>
        <taxon>Alphaproteobacteria</taxon>
        <taxon>Sphingomonadales</taxon>
        <taxon>Sphingomonadaceae</taxon>
        <taxon>Sphingomonas</taxon>
    </lineage>
</organism>
<proteinExistence type="predicted"/>
<gene>
    <name evidence="7" type="ORF">SAMN05216557_101268</name>
</gene>
<dbReference type="PANTHER" id="PTHR42852:SF6">
    <property type="entry name" value="THIOL:DISULFIDE INTERCHANGE PROTEIN DSBE"/>
    <property type="match status" value="1"/>
</dbReference>
<dbReference type="Gene3D" id="3.40.30.10">
    <property type="entry name" value="Glutaredoxin"/>
    <property type="match status" value="1"/>
</dbReference>
<dbReference type="SUPFAM" id="SSF52833">
    <property type="entry name" value="Thioredoxin-like"/>
    <property type="match status" value="1"/>
</dbReference>
<reference evidence="7 8" key="1">
    <citation type="submission" date="2016-10" db="EMBL/GenBank/DDBJ databases">
        <authorList>
            <person name="Varghese N."/>
            <person name="Submissions S."/>
        </authorList>
    </citation>
    <scope>NUCLEOTIDE SEQUENCE [LARGE SCALE GENOMIC DNA]</scope>
    <source>
        <strain evidence="7 8">S7-754</strain>
    </source>
</reference>
<evidence type="ECO:0000256" key="1">
    <source>
        <dbReference type="ARBA" id="ARBA00004196"/>
    </source>
</evidence>
<keyword evidence="8" id="KW-1185">Reference proteome</keyword>
<keyword evidence="4" id="KW-0676">Redox-active center</keyword>
<name>A0A1G7F7A4_9SPHN</name>
<dbReference type="PANTHER" id="PTHR42852">
    <property type="entry name" value="THIOL:DISULFIDE INTERCHANGE PROTEIN DSBE"/>
    <property type="match status" value="1"/>
</dbReference>
<keyword evidence="2" id="KW-0201">Cytochrome c-type biogenesis</keyword>
<dbReference type="Proteomes" id="UP000323502">
    <property type="component" value="Unassembled WGS sequence"/>
</dbReference>
<evidence type="ECO:0000256" key="2">
    <source>
        <dbReference type="ARBA" id="ARBA00022748"/>
    </source>
</evidence>
<protein>
    <submittedName>
        <fullName evidence="7">Cytochrome c biogenesis protein CcmG, thiol:disulfide interchange protein DsbE</fullName>
    </submittedName>
</protein>
<dbReference type="EMBL" id="FNBI01000001">
    <property type="protein sequence ID" value="SDE71777.1"/>
    <property type="molecule type" value="Genomic_DNA"/>
</dbReference>
<keyword evidence="5" id="KW-0812">Transmembrane</keyword>
<evidence type="ECO:0000313" key="7">
    <source>
        <dbReference type="EMBL" id="SDE71777.1"/>
    </source>
</evidence>
<evidence type="ECO:0000256" key="4">
    <source>
        <dbReference type="ARBA" id="ARBA00023284"/>
    </source>
</evidence>
<evidence type="ECO:0000313" key="8">
    <source>
        <dbReference type="Proteomes" id="UP000323502"/>
    </source>
</evidence>
<evidence type="ECO:0000256" key="5">
    <source>
        <dbReference type="SAM" id="Phobius"/>
    </source>
</evidence>
<dbReference type="InterPro" id="IPR017937">
    <property type="entry name" value="Thioredoxin_CS"/>
</dbReference>
<keyword evidence="5" id="KW-0472">Membrane</keyword>
<dbReference type="InterPro" id="IPR013740">
    <property type="entry name" value="Redoxin"/>
</dbReference>
<sequence length="188" mass="19998">MVADAAAAEGVELMRRWLLWVPFGAFALLFAVVASGLFRPADRTVRSTLVDKPLPAFKLGAVVPNKPGLASGDFGHGQARLLNVFASWCVPCMAEAPQLMRLKAMGVPIDAIAIRDTGPAVQGFLKRFGDPYARIGNDRVSRVQLSLGSSGVPETFLIDGRGRIVRQYVGDIQPDQVAGIAAAVKAAQ</sequence>
<dbReference type="InterPro" id="IPR050553">
    <property type="entry name" value="Thioredoxin_ResA/DsbE_sf"/>
</dbReference>
<dbReference type="PROSITE" id="PS00194">
    <property type="entry name" value="THIOREDOXIN_1"/>
    <property type="match status" value="1"/>
</dbReference>
<feature type="domain" description="Thioredoxin" evidence="6">
    <location>
        <begin position="48"/>
        <end position="188"/>
    </location>
</feature>
<evidence type="ECO:0000256" key="3">
    <source>
        <dbReference type="ARBA" id="ARBA00023157"/>
    </source>
</evidence>
<comment type="subcellular location">
    <subcellularLocation>
        <location evidence="1">Cell envelope</location>
    </subcellularLocation>
</comment>
<keyword evidence="5" id="KW-1133">Transmembrane helix</keyword>
<dbReference type="GO" id="GO:0030313">
    <property type="term" value="C:cell envelope"/>
    <property type="evidence" value="ECO:0007669"/>
    <property type="project" value="UniProtKB-SubCell"/>
</dbReference>
<dbReference type="GO" id="GO:0015036">
    <property type="term" value="F:disulfide oxidoreductase activity"/>
    <property type="evidence" value="ECO:0007669"/>
    <property type="project" value="UniProtKB-ARBA"/>
</dbReference>
<dbReference type="PROSITE" id="PS51352">
    <property type="entry name" value="THIOREDOXIN_2"/>
    <property type="match status" value="1"/>
</dbReference>
<dbReference type="Pfam" id="PF08534">
    <property type="entry name" value="Redoxin"/>
    <property type="match status" value="1"/>
</dbReference>
<dbReference type="InterPro" id="IPR013766">
    <property type="entry name" value="Thioredoxin_domain"/>
</dbReference>
<dbReference type="GO" id="GO:0017004">
    <property type="term" value="P:cytochrome complex assembly"/>
    <property type="evidence" value="ECO:0007669"/>
    <property type="project" value="UniProtKB-KW"/>
</dbReference>
<evidence type="ECO:0000259" key="6">
    <source>
        <dbReference type="PROSITE" id="PS51352"/>
    </source>
</evidence>
<keyword evidence="3" id="KW-1015">Disulfide bond</keyword>
<dbReference type="InterPro" id="IPR036249">
    <property type="entry name" value="Thioredoxin-like_sf"/>
</dbReference>
<dbReference type="AlphaFoldDB" id="A0A1G7F7A4"/>
<feature type="transmembrane region" description="Helical" evidence="5">
    <location>
        <begin position="17"/>
        <end position="38"/>
    </location>
</feature>